<protein>
    <submittedName>
        <fullName evidence="3">Iron complex transport system substrate-binding protein</fullName>
    </submittedName>
</protein>
<comment type="similarity">
    <text evidence="1">Belongs to the bacterial solute-binding protein 8 family.</text>
</comment>
<accession>A0A1I1XQE6</accession>
<dbReference type="Proteomes" id="UP000198896">
    <property type="component" value="Unassembled WGS sequence"/>
</dbReference>
<proteinExistence type="inferred from homology"/>
<dbReference type="PROSITE" id="PS51257">
    <property type="entry name" value="PROKAR_LIPOPROTEIN"/>
    <property type="match status" value="1"/>
</dbReference>
<dbReference type="AlphaFoldDB" id="A0A1I1XQE6"/>
<dbReference type="SUPFAM" id="SSF53807">
    <property type="entry name" value="Helical backbone' metal receptor"/>
    <property type="match status" value="1"/>
</dbReference>
<dbReference type="EMBL" id="FONL01000001">
    <property type="protein sequence ID" value="SFE09559.1"/>
    <property type="molecule type" value="Genomic_DNA"/>
</dbReference>
<dbReference type="Gene3D" id="3.40.50.1980">
    <property type="entry name" value="Nitrogenase molybdenum iron protein domain"/>
    <property type="match status" value="2"/>
</dbReference>
<organism evidence="3 4">
    <name type="scientific">Succiniclasticum ruminis DSM 9236</name>
    <dbReference type="NCBI Taxonomy" id="1123323"/>
    <lineage>
        <taxon>Bacteria</taxon>
        <taxon>Bacillati</taxon>
        <taxon>Bacillota</taxon>
        <taxon>Negativicutes</taxon>
        <taxon>Acidaminococcales</taxon>
        <taxon>Acidaminococcaceae</taxon>
        <taxon>Succiniclasticum</taxon>
    </lineage>
</organism>
<dbReference type="PANTHER" id="PTHR30535">
    <property type="entry name" value="VITAMIN B12-BINDING PROTEIN"/>
    <property type="match status" value="1"/>
</dbReference>
<sequence length="332" mass="37023">MNKKANNKKVLFFIIFLLLVSFMLFFSGCKSEKPDTSSKNTSKLQSSYTVTDDTGLTLQFTEKPKRIVSYSISTDEILLALVEPQRIAALSRLVDDPGVSSIVEEAKRIPNRVQGNSMENVLAFKPDLVIIPDFHPPEMLQSARELGLKVYIYKTPSDIKGVKRSIRQIAALTGEKDKGEAVISKMEARIKKVQQRLAGIPAARRKRVIQLRSEGAFYAPDNSFGDVCRHAGVSDATLELKYPSAMEITQEKVVELNPDIIFVPDWDYDGKHNPDGEKRKILNNPSYRGMKAVQQGKVYTISGALVLTVSQYIADAVEEVAKMSYPEVFGKS</sequence>
<feature type="domain" description="Fe/B12 periplasmic-binding" evidence="2">
    <location>
        <begin position="66"/>
        <end position="328"/>
    </location>
</feature>
<evidence type="ECO:0000313" key="4">
    <source>
        <dbReference type="Proteomes" id="UP000198896"/>
    </source>
</evidence>
<name>A0A1I1XQE6_9FIRM</name>
<reference evidence="3 4" key="1">
    <citation type="submission" date="2016-10" db="EMBL/GenBank/DDBJ databases">
        <authorList>
            <person name="de Groot N.N."/>
        </authorList>
    </citation>
    <scope>NUCLEOTIDE SEQUENCE [LARGE SCALE GENOMIC DNA]</scope>
    <source>
        <strain evidence="3 4">DSM 9236</strain>
    </source>
</reference>
<dbReference type="InterPro" id="IPR002491">
    <property type="entry name" value="ABC_transptr_periplasmic_BD"/>
</dbReference>
<dbReference type="GO" id="GO:0071281">
    <property type="term" value="P:cellular response to iron ion"/>
    <property type="evidence" value="ECO:0007669"/>
    <property type="project" value="TreeGrafter"/>
</dbReference>
<dbReference type="PANTHER" id="PTHR30535:SF34">
    <property type="entry name" value="MOLYBDATE-BINDING PROTEIN MOLA"/>
    <property type="match status" value="1"/>
</dbReference>
<keyword evidence="4" id="KW-1185">Reference proteome</keyword>
<evidence type="ECO:0000313" key="3">
    <source>
        <dbReference type="EMBL" id="SFE09559.1"/>
    </source>
</evidence>
<gene>
    <name evidence="3" type="ORF">SAMN05216245_101375</name>
</gene>
<dbReference type="STRING" id="1123323.SAMN05216245_101375"/>
<dbReference type="Pfam" id="PF01497">
    <property type="entry name" value="Peripla_BP_2"/>
    <property type="match status" value="1"/>
</dbReference>
<dbReference type="InterPro" id="IPR050902">
    <property type="entry name" value="ABC_Transporter_SBP"/>
</dbReference>
<dbReference type="PROSITE" id="PS50983">
    <property type="entry name" value="FE_B12_PBP"/>
    <property type="match status" value="1"/>
</dbReference>
<evidence type="ECO:0000259" key="2">
    <source>
        <dbReference type="PROSITE" id="PS50983"/>
    </source>
</evidence>
<evidence type="ECO:0000256" key="1">
    <source>
        <dbReference type="ARBA" id="ARBA00008814"/>
    </source>
</evidence>